<feature type="signal peptide" evidence="2">
    <location>
        <begin position="1"/>
        <end position="19"/>
    </location>
</feature>
<feature type="region of interest" description="Disordered" evidence="1">
    <location>
        <begin position="36"/>
        <end position="68"/>
    </location>
</feature>
<organism evidence="3 4">
    <name type="scientific">Hyphococcus luteus</name>
    <dbReference type="NCBI Taxonomy" id="2058213"/>
    <lineage>
        <taxon>Bacteria</taxon>
        <taxon>Pseudomonadati</taxon>
        <taxon>Pseudomonadota</taxon>
        <taxon>Alphaproteobacteria</taxon>
        <taxon>Parvularculales</taxon>
        <taxon>Parvularculaceae</taxon>
        <taxon>Hyphococcus</taxon>
    </lineage>
</organism>
<evidence type="ECO:0000256" key="1">
    <source>
        <dbReference type="SAM" id="MobiDB-lite"/>
    </source>
</evidence>
<keyword evidence="4" id="KW-1185">Reference proteome</keyword>
<keyword evidence="2" id="KW-0732">Signal</keyword>
<dbReference type="EMBL" id="PJCH01000005">
    <property type="protein sequence ID" value="PQA88022.1"/>
    <property type="molecule type" value="Genomic_DNA"/>
</dbReference>
<accession>A0A2S7K6A6</accession>
<dbReference type="Proteomes" id="UP000239504">
    <property type="component" value="Unassembled WGS sequence"/>
</dbReference>
<evidence type="ECO:0000313" key="3">
    <source>
        <dbReference type="EMBL" id="PQA88022.1"/>
    </source>
</evidence>
<name>A0A2S7K6A6_9PROT</name>
<evidence type="ECO:0000313" key="4">
    <source>
        <dbReference type="Proteomes" id="UP000239504"/>
    </source>
</evidence>
<dbReference type="RefSeq" id="WP_104829267.1">
    <property type="nucleotide sequence ID" value="NZ_PJCH01000005.1"/>
</dbReference>
<proteinExistence type="predicted"/>
<evidence type="ECO:0000256" key="2">
    <source>
        <dbReference type="SAM" id="SignalP"/>
    </source>
</evidence>
<dbReference type="AlphaFoldDB" id="A0A2S7K6A6"/>
<evidence type="ECO:0008006" key="5">
    <source>
        <dbReference type="Google" id="ProtNLM"/>
    </source>
</evidence>
<feature type="chain" id="PRO_5015580236" description="DNA primase" evidence="2">
    <location>
        <begin position="20"/>
        <end position="68"/>
    </location>
</feature>
<comment type="caution">
    <text evidence="3">The sequence shown here is derived from an EMBL/GenBank/DDBJ whole genome shotgun (WGS) entry which is preliminary data.</text>
</comment>
<protein>
    <recommendedName>
        <fullName evidence="5">DNA primase</fullName>
    </recommendedName>
</protein>
<reference evidence="3 4" key="1">
    <citation type="submission" date="2017-12" db="EMBL/GenBank/DDBJ databases">
        <authorList>
            <person name="Hurst M.R.H."/>
        </authorList>
    </citation>
    <scope>NUCLEOTIDE SEQUENCE [LARGE SCALE GENOMIC DNA]</scope>
    <source>
        <strain evidence="3 4">SY-3-19</strain>
    </source>
</reference>
<sequence>MKMLATLLAMLGMSMPLSGCLLGAAAGAGAVAADEANENDGNFDPLEEAYDGDPDTRGPADVIDDDDD</sequence>
<gene>
    <name evidence="3" type="ORF">CW354_06730</name>
</gene>